<reference evidence="1 2" key="1">
    <citation type="submission" date="2015-11" db="EMBL/GenBank/DDBJ databases">
        <title>Expanding the genomic diversity of Burkholderia species for the development of highly accurate diagnostics.</title>
        <authorList>
            <person name="Sahl J."/>
            <person name="Keim P."/>
            <person name="Wagner D."/>
        </authorList>
    </citation>
    <scope>NUCLEOTIDE SEQUENCE [LARGE SCALE GENOMIC DNA]</scope>
    <source>
        <strain evidence="1 2">TSV85</strain>
    </source>
</reference>
<evidence type="ECO:0000313" key="2">
    <source>
        <dbReference type="Proteomes" id="UP000062788"/>
    </source>
</evidence>
<dbReference type="EMBL" id="LOWA01000037">
    <property type="protein sequence ID" value="KVE25747.1"/>
    <property type="molecule type" value="Genomic_DNA"/>
</dbReference>
<dbReference type="Proteomes" id="UP000062788">
    <property type="component" value="Unassembled WGS sequence"/>
</dbReference>
<dbReference type="RefSeq" id="WP_125910484.1">
    <property type="nucleotide sequence ID" value="NZ_LOWA01000037.1"/>
</dbReference>
<name>A0A124P8L7_9BURK</name>
<dbReference type="AlphaFoldDB" id="A0A124P8L7"/>
<protein>
    <recommendedName>
        <fullName evidence="3">Phasin domain-containing protein</fullName>
    </recommendedName>
</protein>
<evidence type="ECO:0008006" key="3">
    <source>
        <dbReference type="Google" id="ProtNLM"/>
    </source>
</evidence>
<proteinExistence type="predicted"/>
<keyword evidence="2" id="KW-1185">Reference proteome</keyword>
<sequence length="158" mass="17199">MTTDIIAVSLDGYRAGCDAGLGMLSSMHDWRLEWLRLQASAIERDCAATRSVRAALATAADWRAFVEANQKTLHDYLNASAAMWQQASEMSVRMQHDWAAAVRDWTQNAQADGLRRWSSASERPAAETAVAIDAAPAELLPPLARAGRRAGQGEAHAH</sequence>
<organism evidence="1 2">
    <name type="scientific">Burkholderia singularis</name>
    <dbReference type="NCBI Taxonomy" id="1503053"/>
    <lineage>
        <taxon>Bacteria</taxon>
        <taxon>Pseudomonadati</taxon>
        <taxon>Pseudomonadota</taxon>
        <taxon>Betaproteobacteria</taxon>
        <taxon>Burkholderiales</taxon>
        <taxon>Burkholderiaceae</taxon>
        <taxon>Burkholderia</taxon>
        <taxon>pseudomallei group</taxon>
    </lineage>
</organism>
<comment type="caution">
    <text evidence="1">The sequence shown here is derived from an EMBL/GenBank/DDBJ whole genome shotgun (WGS) entry which is preliminary data.</text>
</comment>
<evidence type="ECO:0000313" key="1">
    <source>
        <dbReference type="EMBL" id="KVE25747.1"/>
    </source>
</evidence>
<gene>
    <name evidence="1" type="ORF">WS67_17775</name>
</gene>
<accession>A0A124P8L7</accession>
<dbReference type="OrthoDB" id="9002988at2"/>